<proteinExistence type="predicted"/>
<dbReference type="Proteomes" id="UP000007879">
    <property type="component" value="Unassembled WGS sequence"/>
</dbReference>
<dbReference type="InterPro" id="IPR011029">
    <property type="entry name" value="DEATH-like_dom_sf"/>
</dbReference>
<dbReference type="GeneID" id="109590835"/>
<sequence>MASLSSSLRKGKADITTQINQIDQKLSKKEKGSFLYLVEVLAKEADPSKSLIALLGDLRHKYCHEKDDSIDILRIILDKAKLKKYADILCPPNQFRPPTLENYQYISEHECKLVAMRSCLINLVCSLTKDLLRTLLETLCLKSDSNPENYTCIYTLLRELEQRATISPGRLEFISEVLEEDDRFASVRHIIDSYQEQFCNEGQRHSSTGNS</sequence>
<feature type="domain" description="DED" evidence="1">
    <location>
        <begin position="115"/>
        <end position="192"/>
    </location>
</feature>
<reference evidence="3" key="1">
    <citation type="journal article" date="2010" name="Nature">
        <title>The Amphimedon queenslandica genome and the evolution of animal complexity.</title>
        <authorList>
            <person name="Srivastava M."/>
            <person name="Simakov O."/>
            <person name="Chapman J."/>
            <person name="Fahey B."/>
            <person name="Gauthier M.E."/>
            <person name="Mitros T."/>
            <person name="Richards G.S."/>
            <person name="Conaco C."/>
            <person name="Dacre M."/>
            <person name="Hellsten U."/>
            <person name="Larroux C."/>
            <person name="Putnam N.H."/>
            <person name="Stanke M."/>
            <person name="Adamska M."/>
            <person name="Darling A."/>
            <person name="Degnan S.M."/>
            <person name="Oakley T.H."/>
            <person name="Plachetzki D.C."/>
            <person name="Zhai Y."/>
            <person name="Adamski M."/>
            <person name="Calcino A."/>
            <person name="Cummins S.F."/>
            <person name="Goodstein D.M."/>
            <person name="Harris C."/>
            <person name="Jackson D.J."/>
            <person name="Leys S.P."/>
            <person name="Shu S."/>
            <person name="Woodcroft B.J."/>
            <person name="Vervoort M."/>
            <person name="Kosik K.S."/>
            <person name="Manning G."/>
            <person name="Degnan B.M."/>
            <person name="Rokhsar D.S."/>
        </authorList>
    </citation>
    <scope>NUCLEOTIDE SEQUENCE [LARGE SCALE GENOMIC DNA]</scope>
</reference>
<accession>A0AAN0JYS7</accession>
<dbReference type="RefSeq" id="XP_019862266.1">
    <property type="nucleotide sequence ID" value="XM_020006707.1"/>
</dbReference>
<evidence type="ECO:0000313" key="2">
    <source>
        <dbReference type="EnsemblMetazoa" id="XP_019862266.1"/>
    </source>
</evidence>
<organism evidence="2 3">
    <name type="scientific">Amphimedon queenslandica</name>
    <name type="common">Sponge</name>
    <dbReference type="NCBI Taxonomy" id="400682"/>
    <lineage>
        <taxon>Eukaryota</taxon>
        <taxon>Metazoa</taxon>
        <taxon>Porifera</taxon>
        <taxon>Demospongiae</taxon>
        <taxon>Heteroscleromorpha</taxon>
        <taxon>Haplosclerida</taxon>
        <taxon>Niphatidae</taxon>
        <taxon>Amphimedon</taxon>
    </lineage>
</organism>
<dbReference type="KEGG" id="aqu:109590835"/>
<keyword evidence="3" id="KW-1185">Reference proteome</keyword>
<reference evidence="2" key="2">
    <citation type="submission" date="2024-06" db="UniProtKB">
        <authorList>
            <consortium name="EnsemblMetazoa"/>
        </authorList>
    </citation>
    <scope>IDENTIFICATION</scope>
</reference>
<dbReference type="EnsemblMetazoa" id="XM_020006707.1">
    <property type="protein sequence ID" value="XP_019862266.1"/>
    <property type="gene ID" value="LOC109590835"/>
</dbReference>
<dbReference type="PROSITE" id="PS50168">
    <property type="entry name" value="DED"/>
    <property type="match status" value="1"/>
</dbReference>
<dbReference type="GO" id="GO:0042981">
    <property type="term" value="P:regulation of apoptotic process"/>
    <property type="evidence" value="ECO:0007669"/>
    <property type="project" value="InterPro"/>
</dbReference>
<evidence type="ECO:0000313" key="3">
    <source>
        <dbReference type="Proteomes" id="UP000007879"/>
    </source>
</evidence>
<dbReference type="AlphaFoldDB" id="A0AAN0JYS7"/>
<dbReference type="Gene3D" id="1.10.533.10">
    <property type="entry name" value="Death Domain, Fas"/>
    <property type="match status" value="1"/>
</dbReference>
<dbReference type="InterPro" id="IPR001875">
    <property type="entry name" value="DED_dom"/>
</dbReference>
<protein>
    <recommendedName>
        <fullName evidence="1">DED domain-containing protein</fullName>
    </recommendedName>
</protein>
<name>A0AAN0JYS7_AMPQE</name>
<evidence type="ECO:0000259" key="1">
    <source>
        <dbReference type="PROSITE" id="PS50168"/>
    </source>
</evidence>